<keyword evidence="8" id="KW-0325">Glycoprotein</keyword>
<evidence type="ECO:0000256" key="5">
    <source>
        <dbReference type="ARBA" id="ARBA00022692"/>
    </source>
</evidence>
<sequence length="496" mass="54011">MKSKNSMEVTKVLPPAEPGKFRQFLAAVSVNTSILVYGMMLGWASPTIPVLKSPETPVGQTPLNDDQASWLNSIMLAAGILVIPLCGWISEKYGRKMTGYVLSIPCVTSWLLTLFATNYWYLLMARVFGGFGGAICFFLVPLYVAEISGDSIRGQLGSLMVFSVNIGILLGFILGAVLSYQLFAIVALIVPLVFLGSFIFVPETPVYLVRKERIDDALKSLMWLKNDDKSAADRELLRLQSLVKETSNVNQAVGLRDLIRDKATIKGLVIAIALLSGQQTCGISAMLTYTAMIFEMAGSSLSPNSATIVVGAIQLFGSWLSTMLMERAGRRPLLLISCIGMLVCHWILASFLYLQHKSYDVSSFGWIPLLALSVYCVVYCIGMGPAPFIVASEVFSPDIAALASTVNMIVLFFSAFVVVKVFPLLIAVLGMYGCFFFLGGCCGLTFLFTFFLVPETKGRSVESIIDELNGTPGQFNDKGYVKAAVESEKNEQSSNV</sequence>
<dbReference type="PANTHER" id="PTHR48021:SF33">
    <property type="entry name" value="AT22075P-RELATED"/>
    <property type="match status" value="1"/>
</dbReference>
<dbReference type="FunFam" id="1.20.1250.20:FF:000218">
    <property type="entry name" value="facilitated trehalose transporter Tret1"/>
    <property type="match status" value="1"/>
</dbReference>
<comment type="caution">
    <text evidence="11">The sequence shown here is derived from an EMBL/GenBank/DDBJ whole genome shotgun (WGS) entry which is preliminary data.</text>
</comment>
<feature type="transmembrane region" description="Helical" evidence="9">
    <location>
        <begin position="399"/>
        <end position="419"/>
    </location>
</feature>
<keyword evidence="5 9" id="KW-0812">Transmembrane</keyword>
<evidence type="ECO:0000256" key="8">
    <source>
        <dbReference type="ARBA" id="ARBA00023180"/>
    </source>
</evidence>
<dbReference type="GO" id="GO:0005886">
    <property type="term" value="C:plasma membrane"/>
    <property type="evidence" value="ECO:0007669"/>
    <property type="project" value="UniProtKB-SubCell"/>
</dbReference>
<dbReference type="Gene3D" id="1.20.1250.20">
    <property type="entry name" value="MFS general substrate transporter like domains"/>
    <property type="match status" value="1"/>
</dbReference>
<feature type="transmembrane region" description="Helical" evidence="9">
    <location>
        <begin position="425"/>
        <end position="453"/>
    </location>
</feature>
<evidence type="ECO:0000256" key="3">
    <source>
        <dbReference type="ARBA" id="ARBA00022475"/>
    </source>
</evidence>
<evidence type="ECO:0000313" key="12">
    <source>
        <dbReference type="Proteomes" id="UP000786811"/>
    </source>
</evidence>
<dbReference type="CDD" id="cd17358">
    <property type="entry name" value="MFS_GLUT6_8_Class3_like"/>
    <property type="match status" value="1"/>
</dbReference>
<accession>A0A8J2HS93</accession>
<evidence type="ECO:0000256" key="2">
    <source>
        <dbReference type="ARBA" id="ARBA00022448"/>
    </source>
</evidence>
<feature type="transmembrane region" description="Helical" evidence="9">
    <location>
        <begin position="21"/>
        <end position="44"/>
    </location>
</feature>
<dbReference type="GO" id="GO:0051119">
    <property type="term" value="F:sugar transmembrane transporter activity"/>
    <property type="evidence" value="ECO:0007669"/>
    <property type="project" value="InterPro"/>
</dbReference>
<feature type="transmembrane region" description="Helical" evidence="9">
    <location>
        <begin position="332"/>
        <end position="354"/>
    </location>
</feature>
<evidence type="ECO:0000259" key="10">
    <source>
        <dbReference type="PROSITE" id="PS50850"/>
    </source>
</evidence>
<keyword evidence="7 9" id="KW-0472">Membrane</keyword>
<dbReference type="PRINTS" id="PR00171">
    <property type="entry name" value="SUGRTRNSPORT"/>
</dbReference>
<feature type="transmembrane region" description="Helical" evidence="9">
    <location>
        <begin position="156"/>
        <end position="176"/>
    </location>
</feature>
<dbReference type="InterPro" id="IPR020846">
    <property type="entry name" value="MFS_dom"/>
</dbReference>
<feature type="transmembrane region" description="Helical" evidence="9">
    <location>
        <begin position="366"/>
        <end position="390"/>
    </location>
</feature>
<organism evidence="11 12">
    <name type="scientific">Cotesia congregata</name>
    <name type="common">Parasitoid wasp</name>
    <name type="synonym">Apanteles congregatus</name>
    <dbReference type="NCBI Taxonomy" id="51543"/>
    <lineage>
        <taxon>Eukaryota</taxon>
        <taxon>Metazoa</taxon>
        <taxon>Ecdysozoa</taxon>
        <taxon>Arthropoda</taxon>
        <taxon>Hexapoda</taxon>
        <taxon>Insecta</taxon>
        <taxon>Pterygota</taxon>
        <taxon>Neoptera</taxon>
        <taxon>Endopterygota</taxon>
        <taxon>Hymenoptera</taxon>
        <taxon>Apocrita</taxon>
        <taxon>Ichneumonoidea</taxon>
        <taxon>Braconidae</taxon>
        <taxon>Microgastrinae</taxon>
        <taxon>Cotesia</taxon>
    </lineage>
</organism>
<gene>
    <name evidence="11" type="ORF">HICCMSTLAB_LOCUS13748</name>
</gene>
<reference evidence="11" key="1">
    <citation type="submission" date="2021-04" db="EMBL/GenBank/DDBJ databases">
        <authorList>
            <person name="Chebbi M.A.C M."/>
        </authorList>
    </citation>
    <scope>NUCLEOTIDE SEQUENCE</scope>
</reference>
<evidence type="ECO:0000256" key="4">
    <source>
        <dbReference type="ARBA" id="ARBA00022597"/>
    </source>
</evidence>
<keyword evidence="2" id="KW-0813">Transport</keyword>
<evidence type="ECO:0000313" key="11">
    <source>
        <dbReference type="EMBL" id="CAG5109112.1"/>
    </source>
</evidence>
<dbReference type="InterPro" id="IPR005828">
    <property type="entry name" value="MFS_sugar_transport-like"/>
</dbReference>
<evidence type="ECO:0000256" key="6">
    <source>
        <dbReference type="ARBA" id="ARBA00022989"/>
    </source>
</evidence>
<evidence type="ECO:0000256" key="7">
    <source>
        <dbReference type="ARBA" id="ARBA00023136"/>
    </source>
</evidence>
<dbReference type="InterPro" id="IPR036259">
    <property type="entry name" value="MFS_trans_sf"/>
</dbReference>
<dbReference type="OrthoDB" id="6612291at2759"/>
<dbReference type="InterPro" id="IPR003663">
    <property type="entry name" value="Sugar/inositol_transpt"/>
</dbReference>
<feature type="transmembrane region" description="Helical" evidence="9">
    <location>
        <begin position="70"/>
        <end position="89"/>
    </location>
</feature>
<dbReference type="SUPFAM" id="SSF103473">
    <property type="entry name" value="MFS general substrate transporter"/>
    <property type="match status" value="1"/>
</dbReference>
<name>A0A8J2HS93_COTCN</name>
<feature type="transmembrane region" description="Helical" evidence="9">
    <location>
        <begin position="101"/>
        <end position="121"/>
    </location>
</feature>
<dbReference type="EMBL" id="CAJNRD030001124">
    <property type="protein sequence ID" value="CAG5109112.1"/>
    <property type="molecule type" value="Genomic_DNA"/>
</dbReference>
<protein>
    <submittedName>
        <fullName evidence="11">Similar to Tret1: Facilitated trehalose transporter Tret1 (Culex quinquefasciatus)</fullName>
    </submittedName>
</protein>
<comment type="subcellular location">
    <subcellularLocation>
        <location evidence="1">Cell membrane</location>
        <topology evidence="1">Multi-pass membrane protein</topology>
    </subcellularLocation>
</comment>
<feature type="domain" description="Major facilitator superfamily (MFS) profile" evidence="10">
    <location>
        <begin position="26"/>
        <end position="457"/>
    </location>
</feature>
<keyword evidence="4" id="KW-0762">Sugar transport</keyword>
<feature type="transmembrane region" description="Helical" evidence="9">
    <location>
        <begin position="268"/>
        <end position="294"/>
    </location>
</feature>
<feature type="transmembrane region" description="Helical" evidence="9">
    <location>
        <begin position="127"/>
        <end position="144"/>
    </location>
</feature>
<keyword evidence="3" id="KW-1003">Cell membrane</keyword>
<dbReference type="Pfam" id="PF00083">
    <property type="entry name" value="Sugar_tr"/>
    <property type="match status" value="1"/>
</dbReference>
<evidence type="ECO:0000256" key="9">
    <source>
        <dbReference type="SAM" id="Phobius"/>
    </source>
</evidence>
<dbReference type="InterPro" id="IPR044775">
    <property type="entry name" value="MFS_ERD6/Tret1-like"/>
</dbReference>
<keyword evidence="12" id="KW-1185">Reference proteome</keyword>
<dbReference type="PANTHER" id="PTHR48021">
    <property type="match status" value="1"/>
</dbReference>
<dbReference type="Proteomes" id="UP000786811">
    <property type="component" value="Unassembled WGS sequence"/>
</dbReference>
<dbReference type="AlphaFoldDB" id="A0A8J2HS93"/>
<proteinExistence type="predicted"/>
<dbReference type="InterPro" id="IPR050549">
    <property type="entry name" value="MFS_Trehalose_Transporter"/>
</dbReference>
<feature type="transmembrane region" description="Helical" evidence="9">
    <location>
        <begin position="182"/>
        <end position="201"/>
    </location>
</feature>
<keyword evidence="6 9" id="KW-1133">Transmembrane helix</keyword>
<evidence type="ECO:0000256" key="1">
    <source>
        <dbReference type="ARBA" id="ARBA00004651"/>
    </source>
</evidence>
<feature type="transmembrane region" description="Helical" evidence="9">
    <location>
        <begin position="306"/>
        <end position="325"/>
    </location>
</feature>
<dbReference type="PROSITE" id="PS50850">
    <property type="entry name" value="MFS"/>
    <property type="match status" value="1"/>
</dbReference>